<name>A0A8J7A8L8_9CYAN</name>
<protein>
    <submittedName>
        <fullName evidence="3">Alpha/beta hydrolase</fullName>
    </submittedName>
</protein>
<keyword evidence="4" id="KW-1185">Reference proteome</keyword>
<dbReference type="Pfam" id="PF00561">
    <property type="entry name" value="Abhydrolase_1"/>
    <property type="match status" value="1"/>
</dbReference>
<feature type="domain" description="AB hydrolase-1" evidence="2">
    <location>
        <begin position="26"/>
        <end position="276"/>
    </location>
</feature>
<evidence type="ECO:0000259" key="2">
    <source>
        <dbReference type="Pfam" id="PF00561"/>
    </source>
</evidence>
<dbReference type="InterPro" id="IPR029058">
    <property type="entry name" value="AB_hydrolase_fold"/>
</dbReference>
<dbReference type="PRINTS" id="PR00412">
    <property type="entry name" value="EPOXHYDRLASE"/>
</dbReference>
<sequence>MFEGFISQRIKTAEATIFARVGGSGPPLLLLHGYPQTHVMWHRVAPQLAQRFTVVCTDLRGYGDSDKPPADSTHAAYGKRRMAADQVAVMQQLGFEQFRAVGHDRGGRVLHRLLLDYPQRVSRAALLDIVPTRHVFNTIDQQMATIYEHWFFLIQPDGFPEYLIGQDPDYYLSAKLRRWSARFEAFSPEAMAEYQRCFRQPETIHATCEDYRAAATIDLAHDEADQDQKIQCPLLLLWGQAGAMERCYDVLEVWRDRASQVQGYSIPGGHFLPEEAPAETLQALLAFFQ</sequence>
<evidence type="ECO:0000256" key="1">
    <source>
        <dbReference type="ARBA" id="ARBA00022801"/>
    </source>
</evidence>
<keyword evidence="1 3" id="KW-0378">Hydrolase</keyword>
<organism evidence="3 4">
    <name type="scientific">Vasconcelosia minhoensis LEGE 07310</name>
    <dbReference type="NCBI Taxonomy" id="915328"/>
    <lineage>
        <taxon>Bacteria</taxon>
        <taxon>Bacillati</taxon>
        <taxon>Cyanobacteriota</taxon>
        <taxon>Cyanophyceae</taxon>
        <taxon>Nodosilineales</taxon>
        <taxon>Cymatolegaceae</taxon>
        <taxon>Vasconcelosia</taxon>
        <taxon>Vasconcelosia minhoensis</taxon>
    </lineage>
</organism>
<comment type="caution">
    <text evidence="3">The sequence shown here is derived from an EMBL/GenBank/DDBJ whole genome shotgun (WGS) entry which is preliminary data.</text>
</comment>
<reference evidence="3" key="1">
    <citation type="submission" date="2020-10" db="EMBL/GenBank/DDBJ databases">
        <authorList>
            <person name="Castelo-Branco R."/>
            <person name="Eusebio N."/>
            <person name="Adriana R."/>
            <person name="Vieira A."/>
            <person name="Brugerolle De Fraissinette N."/>
            <person name="Rezende De Castro R."/>
            <person name="Schneider M.P."/>
            <person name="Vasconcelos V."/>
            <person name="Leao P.N."/>
        </authorList>
    </citation>
    <scope>NUCLEOTIDE SEQUENCE</scope>
    <source>
        <strain evidence="3">LEGE 07310</strain>
    </source>
</reference>
<gene>
    <name evidence="3" type="ORF">IQ241_01525</name>
</gene>
<dbReference type="EMBL" id="JADEXG010000002">
    <property type="protein sequence ID" value="MBE9075986.1"/>
    <property type="molecule type" value="Genomic_DNA"/>
</dbReference>
<dbReference type="SUPFAM" id="SSF53474">
    <property type="entry name" value="alpha/beta-Hydrolases"/>
    <property type="match status" value="1"/>
</dbReference>
<dbReference type="AlphaFoldDB" id="A0A8J7A8L8"/>
<dbReference type="PRINTS" id="PR00111">
    <property type="entry name" value="ABHYDROLASE"/>
</dbReference>
<dbReference type="InterPro" id="IPR000639">
    <property type="entry name" value="Epox_hydrolase-like"/>
</dbReference>
<dbReference type="PANTHER" id="PTHR43329">
    <property type="entry name" value="EPOXIDE HYDROLASE"/>
    <property type="match status" value="1"/>
</dbReference>
<dbReference type="Gene3D" id="3.40.50.1820">
    <property type="entry name" value="alpha/beta hydrolase"/>
    <property type="match status" value="1"/>
</dbReference>
<dbReference type="Proteomes" id="UP000636505">
    <property type="component" value="Unassembled WGS sequence"/>
</dbReference>
<accession>A0A8J7A8L8</accession>
<dbReference type="GO" id="GO:0016787">
    <property type="term" value="F:hydrolase activity"/>
    <property type="evidence" value="ECO:0007669"/>
    <property type="project" value="UniProtKB-KW"/>
</dbReference>
<proteinExistence type="predicted"/>
<evidence type="ECO:0000313" key="3">
    <source>
        <dbReference type="EMBL" id="MBE9075986.1"/>
    </source>
</evidence>
<dbReference type="RefSeq" id="WP_193904648.1">
    <property type="nucleotide sequence ID" value="NZ_JADEXG010000002.1"/>
</dbReference>
<dbReference type="InterPro" id="IPR000073">
    <property type="entry name" value="AB_hydrolase_1"/>
</dbReference>
<evidence type="ECO:0000313" key="4">
    <source>
        <dbReference type="Proteomes" id="UP000636505"/>
    </source>
</evidence>